<sequence>MDKRSDWTARRAKYDQSVLGPELVHALAVEVVKYPAKPGYRVTFNPDKHSTSRGESVLGDACWLIDFRRWSMRTEYGRPGRGSNWEATEEIVLYDTYLLDTGEFAEVYRSLTDSSIQYKNEDKAYAHPCDLDTLRARLDFEKRSVSRRNGDSQLNTDRDPSDRLKSFVHHKGDGIRAALIELADTDHQAVLRRRFPTLSKEGERVPTSQGTIVRWISAKGFGFVSPDGGAREVFLHENQVDEAQREKLAAGALVAFNVRNGPKGQSAVDVKVLG</sequence>
<proteinExistence type="predicted"/>
<dbReference type="SMART" id="SM00357">
    <property type="entry name" value="CSP"/>
    <property type="match status" value="1"/>
</dbReference>
<dbReference type="RefSeq" id="WP_286287207.1">
    <property type="nucleotide sequence ID" value="NZ_JASXSZ010000001.1"/>
</dbReference>
<dbReference type="EMBL" id="JASXSZ010000001">
    <property type="protein sequence ID" value="MDL9978631.1"/>
    <property type="molecule type" value="Genomic_DNA"/>
</dbReference>
<dbReference type="Gene3D" id="2.40.50.140">
    <property type="entry name" value="Nucleic acid-binding proteins"/>
    <property type="match status" value="1"/>
</dbReference>
<comment type="caution">
    <text evidence="2">The sequence shown here is derived from an EMBL/GenBank/DDBJ whole genome shotgun (WGS) entry which is preliminary data.</text>
</comment>
<dbReference type="Proteomes" id="UP001235064">
    <property type="component" value="Unassembled WGS sequence"/>
</dbReference>
<organism evidence="2 3">
    <name type="scientific">Microbacterium candidum</name>
    <dbReference type="NCBI Taxonomy" id="3041922"/>
    <lineage>
        <taxon>Bacteria</taxon>
        <taxon>Bacillati</taxon>
        <taxon>Actinomycetota</taxon>
        <taxon>Actinomycetes</taxon>
        <taxon>Micrococcales</taxon>
        <taxon>Microbacteriaceae</taxon>
        <taxon>Microbacterium</taxon>
    </lineage>
</organism>
<dbReference type="InterPro" id="IPR011129">
    <property type="entry name" value="CSD"/>
</dbReference>
<protein>
    <submittedName>
        <fullName evidence="2">Cold shock domain-containing protein</fullName>
    </submittedName>
</protein>
<feature type="domain" description="CSD" evidence="1">
    <location>
        <begin position="207"/>
        <end position="272"/>
    </location>
</feature>
<dbReference type="InterPro" id="IPR002059">
    <property type="entry name" value="CSP_DNA-bd"/>
</dbReference>
<dbReference type="InterPro" id="IPR012340">
    <property type="entry name" value="NA-bd_OB-fold"/>
</dbReference>
<keyword evidence="3" id="KW-1185">Reference proteome</keyword>
<reference evidence="2 3" key="1">
    <citation type="submission" date="2023-06" db="EMBL/GenBank/DDBJ databases">
        <title>Microbacterium sp. nov., isolated from a waste landfill.</title>
        <authorList>
            <person name="Wen W."/>
        </authorList>
    </citation>
    <scope>NUCLEOTIDE SEQUENCE [LARGE SCALE GENOMIC DNA]</scope>
    <source>
        <strain evidence="2 3">ASV49</strain>
    </source>
</reference>
<evidence type="ECO:0000313" key="2">
    <source>
        <dbReference type="EMBL" id="MDL9978631.1"/>
    </source>
</evidence>
<gene>
    <name evidence="2" type="ORF">QSV35_04750</name>
</gene>
<evidence type="ECO:0000313" key="3">
    <source>
        <dbReference type="Proteomes" id="UP001235064"/>
    </source>
</evidence>
<name>A0ABT7MW14_9MICO</name>
<accession>A0ABT7MW14</accession>
<dbReference type="Pfam" id="PF00313">
    <property type="entry name" value="CSD"/>
    <property type="match status" value="1"/>
</dbReference>
<evidence type="ECO:0000259" key="1">
    <source>
        <dbReference type="PROSITE" id="PS51857"/>
    </source>
</evidence>
<dbReference type="SUPFAM" id="SSF50249">
    <property type="entry name" value="Nucleic acid-binding proteins"/>
    <property type="match status" value="1"/>
</dbReference>
<dbReference type="PRINTS" id="PR00050">
    <property type="entry name" value="COLDSHOCK"/>
</dbReference>
<dbReference type="PROSITE" id="PS51857">
    <property type="entry name" value="CSD_2"/>
    <property type="match status" value="1"/>
</dbReference>